<comment type="caution">
    <text evidence="5">The sequence shown here is derived from an EMBL/GenBank/DDBJ whole genome shotgun (WGS) entry which is preliminary data.</text>
</comment>
<organism evidence="5 6">
    <name type="scientific">Evansella vedderi</name>
    <dbReference type="NCBI Taxonomy" id="38282"/>
    <lineage>
        <taxon>Bacteria</taxon>
        <taxon>Bacillati</taxon>
        <taxon>Bacillota</taxon>
        <taxon>Bacilli</taxon>
        <taxon>Bacillales</taxon>
        <taxon>Bacillaceae</taxon>
        <taxon>Evansella</taxon>
    </lineage>
</organism>
<dbReference type="InterPro" id="IPR012337">
    <property type="entry name" value="RNaseH-like_sf"/>
</dbReference>
<dbReference type="Gene3D" id="3.30.420.10">
    <property type="entry name" value="Ribonuclease H-like superfamily/Ribonuclease H"/>
    <property type="match status" value="1"/>
</dbReference>
<keyword evidence="6" id="KW-1185">Reference proteome</keyword>
<evidence type="ECO:0000259" key="4">
    <source>
        <dbReference type="SMART" id="SM00479"/>
    </source>
</evidence>
<dbReference type="Proteomes" id="UP001230005">
    <property type="component" value="Unassembled WGS sequence"/>
</dbReference>
<dbReference type="GO" id="GO:0003887">
    <property type="term" value="F:DNA-directed DNA polymerase activity"/>
    <property type="evidence" value="ECO:0007669"/>
    <property type="project" value="UniProtKB-EC"/>
</dbReference>
<keyword evidence="5" id="KW-0548">Nucleotidyltransferase</keyword>
<dbReference type="InterPro" id="IPR036397">
    <property type="entry name" value="RNaseH_sf"/>
</dbReference>
<dbReference type="EC" id="2.7.7.7" evidence="5"/>
<reference evidence="5 6" key="1">
    <citation type="submission" date="2023-07" db="EMBL/GenBank/DDBJ databases">
        <title>Genomic Encyclopedia of Type Strains, Phase IV (KMG-IV): sequencing the most valuable type-strain genomes for metagenomic binning, comparative biology and taxonomic classification.</title>
        <authorList>
            <person name="Goeker M."/>
        </authorList>
    </citation>
    <scope>NUCLEOTIDE SEQUENCE [LARGE SCALE GENOMIC DNA]</scope>
    <source>
        <strain evidence="5 6">DSM 9768</strain>
    </source>
</reference>
<dbReference type="NCBIfam" id="TIGR00573">
    <property type="entry name" value="dnaq"/>
    <property type="match status" value="1"/>
</dbReference>
<dbReference type="InterPro" id="IPR006054">
    <property type="entry name" value="DnaQ"/>
</dbReference>
<accession>A0ABT9ZV33</accession>
<feature type="domain" description="Exonuclease" evidence="4">
    <location>
        <begin position="56"/>
        <end position="225"/>
    </location>
</feature>
<dbReference type="NCBIfam" id="NF005836">
    <property type="entry name" value="PRK07740.1"/>
    <property type="match status" value="1"/>
</dbReference>
<dbReference type="PANTHER" id="PTHR30231">
    <property type="entry name" value="DNA POLYMERASE III SUBUNIT EPSILON"/>
    <property type="match status" value="1"/>
</dbReference>
<gene>
    <name evidence="5" type="ORF">J2S74_002485</name>
</gene>
<dbReference type="SUPFAM" id="SSF53098">
    <property type="entry name" value="Ribonuclease H-like"/>
    <property type="match status" value="1"/>
</dbReference>
<dbReference type="CDD" id="cd06127">
    <property type="entry name" value="DEDDh"/>
    <property type="match status" value="1"/>
</dbReference>
<dbReference type="RefSeq" id="WP_307325985.1">
    <property type="nucleotide sequence ID" value="NZ_JAUSUG010000009.1"/>
</dbReference>
<dbReference type="EMBL" id="JAUSUG010000009">
    <property type="protein sequence ID" value="MDQ0255103.1"/>
    <property type="molecule type" value="Genomic_DNA"/>
</dbReference>
<dbReference type="InterPro" id="IPR013520">
    <property type="entry name" value="Ribonucl_H"/>
</dbReference>
<evidence type="ECO:0000256" key="3">
    <source>
        <dbReference type="ARBA" id="ARBA00022839"/>
    </source>
</evidence>
<keyword evidence="2" id="KW-0378">Hydrolase</keyword>
<dbReference type="PANTHER" id="PTHR30231:SF4">
    <property type="entry name" value="PROTEIN NEN2"/>
    <property type="match status" value="1"/>
</dbReference>
<evidence type="ECO:0000256" key="2">
    <source>
        <dbReference type="ARBA" id="ARBA00022801"/>
    </source>
</evidence>
<keyword evidence="1" id="KW-0540">Nuclease</keyword>
<dbReference type="SMART" id="SM00479">
    <property type="entry name" value="EXOIII"/>
    <property type="match status" value="1"/>
</dbReference>
<proteinExistence type="predicted"/>
<dbReference type="Pfam" id="PF00929">
    <property type="entry name" value="RNase_T"/>
    <property type="match status" value="1"/>
</dbReference>
<evidence type="ECO:0000256" key="1">
    <source>
        <dbReference type="ARBA" id="ARBA00022722"/>
    </source>
</evidence>
<keyword evidence="3" id="KW-0269">Exonuclease</keyword>
<keyword evidence="5" id="KW-0808">Transferase</keyword>
<sequence>MNPMIHFIKQLSGKIGPNLYTSVLSQRDAGQVAYIRQLQRELKKENVLEVPLSQLKVVVFDIETTGFYPNKGDRVLSIGAIKVIGDKVLEGETFYTLIQSDQGPSKEIEELTGIKAIDLKEAPLIESVLIQFFQFIKGSTLVAHHANHERNFMQHVTWSVLKTRFEQRIVDTKFLTQIVVPEINLITLDECCIHFGIEIKQRHHALHDAHATAELWAANIRAITKLGYENLKDVYTHIASLR</sequence>
<evidence type="ECO:0000313" key="6">
    <source>
        <dbReference type="Proteomes" id="UP001230005"/>
    </source>
</evidence>
<protein>
    <submittedName>
        <fullName evidence="5">DNA polymerase-3 subunit epsilon</fullName>
        <ecNumber evidence="5">2.7.7.7</ecNumber>
    </submittedName>
</protein>
<evidence type="ECO:0000313" key="5">
    <source>
        <dbReference type="EMBL" id="MDQ0255103.1"/>
    </source>
</evidence>
<name>A0ABT9ZV33_9BACI</name>